<reference evidence="5" key="1">
    <citation type="submission" date="2022-07" db="EMBL/GenBank/DDBJ databases">
        <authorList>
            <person name="Macas J."/>
            <person name="Novak P."/>
            <person name="Neumann P."/>
        </authorList>
    </citation>
    <scope>NUCLEOTIDE SEQUENCE</scope>
</reference>
<protein>
    <recommendedName>
        <fullName evidence="7">(+)-neomenthol dehydrogenase-like</fullName>
    </recommendedName>
</protein>
<gene>
    <name evidence="5" type="ORF">CEPIT_LOCUS40481</name>
</gene>
<organism evidence="5 6">
    <name type="scientific">Cuscuta epithymum</name>
    <dbReference type="NCBI Taxonomy" id="186058"/>
    <lineage>
        <taxon>Eukaryota</taxon>
        <taxon>Viridiplantae</taxon>
        <taxon>Streptophyta</taxon>
        <taxon>Embryophyta</taxon>
        <taxon>Tracheophyta</taxon>
        <taxon>Spermatophyta</taxon>
        <taxon>Magnoliopsida</taxon>
        <taxon>eudicotyledons</taxon>
        <taxon>Gunneridae</taxon>
        <taxon>Pentapetalae</taxon>
        <taxon>asterids</taxon>
        <taxon>lamiids</taxon>
        <taxon>Solanales</taxon>
        <taxon>Convolvulaceae</taxon>
        <taxon>Cuscuteae</taxon>
        <taxon>Cuscuta</taxon>
        <taxon>Cuscuta subgen. Cuscuta</taxon>
    </lineage>
</organism>
<name>A0AAV0G735_9ASTE</name>
<proteinExistence type="inferred from homology"/>
<evidence type="ECO:0000256" key="3">
    <source>
        <dbReference type="ARBA" id="ARBA00023002"/>
    </source>
</evidence>
<dbReference type="EMBL" id="CAMAPF010001049">
    <property type="protein sequence ID" value="CAH9143192.1"/>
    <property type="molecule type" value="Genomic_DNA"/>
</dbReference>
<dbReference type="Gene3D" id="3.40.50.720">
    <property type="entry name" value="NAD(P)-binding Rossmann-like Domain"/>
    <property type="match status" value="1"/>
</dbReference>
<dbReference type="GO" id="GO:0016491">
    <property type="term" value="F:oxidoreductase activity"/>
    <property type="evidence" value="ECO:0007669"/>
    <property type="project" value="UniProtKB-KW"/>
</dbReference>
<dbReference type="Proteomes" id="UP001152523">
    <property type="component" value="Unassembled WGS sequence"/>
</dbReference>
<dbReference type="InterPro" id="IPR002347">
    <property type="entry name" value="SDR_fam"/>
</dbReference>
<evidence type="ECO:0000313" key="5">
    <source>
        <dbReference type="EMBL" id="CAH9143192.1"/>
    </source>
</evidence>
<sequence length="342" mass="37473">MSGELSTRCEVKLKNQTRSAKLGAKSDQEEVHCQKKGGLYGAHQILYAVVTGANKGIGFEVCRQLASNGIFVLLTARDEKRGLEAIQKLKDFGISDDLLGFHQLDVVDPHSVASLAEFVKIQYGKLDILVNNAGIGGIVYNPDNFRRGVELCGDWPDGKEISWNEMASQSFDLAEQCLETNYYGAKRVVKALTPVLQASDSATVVNVSAALGVLQNIPNEWAKRLLSDAENHLSEERVDEVGKQFLMDFRDDLLETKGWPLQVSAYIVAKACINAYTRILAKTHPSFRVNAISPGFCKTDITNNLGPLTAAQGAEYVVRLALLPKDGPSGCFFNMTKELPSF</sequence>
<dbReference type="PRINTS" id="PR00080">
    <property type="entry name" value="SDRFAMILY"/>
</dbReference>
<dbReference type="SUPFAM" id="SSF51735">
    <property type="entry name" value="NAD(P)-binding Rossmann-fold domains"/>
    <property type="match status" value="1"/>
</dbReference>
<dbReference type="GO" id="GO:0016020">
    <property type="term" value="C:membrane"/>
    <property type="evidence" value="ECO:0007669"/>
    <property type="project" value="TreeGrafter"/>
</dbReference>
<keyword evidence="6" id="KW-1185">Reference proteome</keyword>
<dbReference type="AlphaFoldDB" id="A0AAV0G735"/>
<dbReference type="PRINTS" id="PR00081">
    <property type="entry name" value="GDHRDH"/>
</dbReference>
<dbReference type="PANTHER" id="PTHR43490">
    <property type="entry name" value="(+)-NEOMENTHOL DEHYDROGENASE"/>
    <property type="match status" value="1"/>
</dbReference>
<accession>A0AAV0G735</accession>
<comment type="caution">
    <text evidence="5">The sequence shown here is derived from an EMBL/GenBank/DDBJ whole genome shotgun (WGS) entry which is preliminary data.</text>
</comment>
<dbReference type="PANTHER" id="PTHR43490:SF119">
    <property type="entry name" value="SHORT-CHAIN DEHYDROGENASE_REDUCTASE"/>
    <property type="match status" value="1"/>
</dbReference>
<evidence type="ECO:0008006" key="7">
    <source>
        <dbReference type="Google" id="ProtNLM"/>
    </source>
</evidence>
<evidence type="ECO:0000256" key="2">
    <source>
        <dbReference type="ARBA" id="ARBA00022857"/>
    </source>
</evidence>
<evidence type="ECO:0000313" key="6">
    <source>
        <dbReference type="Proteomes" id="UP001152523"/>
    </source>
</evidence>
<evidence type="ECO:0000256" key="4">
    <source>
        <dbReference type="RuleBase" id="RU000363"/>
    </source>
</evidence>
<dbReference type="Pfam" id="PF00106">
    <property type="entry name" value="adh_short"/>
    <property type="match status" value="1"/>
</dbReference>
<comment type="similarity">
    <text evidence="1 4">Belongs to the short-chain dehydrogenases/reductases (SDR) family.</text>
</comment>
<evidence type="ECO:0000256" key="1">
    <source>
        <dbReference type="ARBA" id="ARBA00006484"/>
    </source>
</evidence>
<dbReference type="InterPro" id="IPR036291">
    <property type="entry name" value="NAD(P)-bd_dom_sf"/>
</dbReference>
<keyword evidence="3" id="KW-0560">Oxidoreductase</keyword>
<keyword evidence="2" id="KW-0521">NADP</keyword>